<comment type="caution">
    <text evidence="1">The sequence shown here is derived from an EMBL/GenBank/DDBJ whole genome shotgun (WGS) entry which is preliminary data.</text>
</comment>
<dbReference type="EMBL" id="JAHSPR010000002">
    <property type="protein sequence ID" value="MBV4396343.1"/>
    <property type="molecule type" value="Genomic_DNA"/>
</dbReference>
<organism evidence="1 2">
    <name type="scientific">Advenella alkanexedens</name>
    <dbReference type="NCBI Taxonomy" id="1481665"/>
    <lineage>
        <taxon>Bacteria</taxon>
        <taxon>Pseudomonadati</taxon>
        <taxon>Pseudomonadota</taxon>
        <taxon>Betaproteobacteria</taxon>
        <taxon>Burkholderiales</taxon>
        <taxon>Alcaligenaceae</taxon>
    </lineage>
</organism>
<proteinExistence type="predicted"/>
<dbReference type="InterPro" id="IPR002514">
    <property type="entry name" value="Transposase_8"/>
</dbReference>
<reference evidence="1 2" key="1">
    <citation type="submission" date="2021-06" db="EMBL/GenBank/DDBJ databases">
        <authorList>
            <person name="Lu T."/>
            <person name="Wang Q."/>
            <person name="Han X."/>
        </authorList>
    </citation>
    <scope>NUCLEOTIDE SEQUENCE [LARGE SCALE GENOMIC DNA]</scope>
    <source>
        <strain evidence="1 2">LAM0050</strain>
    </source>
</reference>
<evidence type="ECO:0000313" key="2">
    <source>
        <dbReference type="Proteomes" id="UP000722165"/>
    </source>
</evidence>
<protein>
    <submittedName>
        <fullName evidence="1">Transposase</fullName>
    </submittedName>
</protein>
<accession>A0ABS6NL33</accession>
<gene>
    <name evidence="1" type="ORF">KU392_03605</name>
</gene>
<keyword evidence="2" id="KW-1185">Reference proteome</keyword>
<dbReference type="Pfam" id="PF01527">
    <property type="entry name" value="HTH_Tnp_1"/>
    <property type="match status" value="1"/>
</dbReference>
<dbReference type="RefSeq" id="WP_217734587.1">
    <property type="nucleotide sequence ID" value="NZ_JAHSPR010000002.1"/>
</dbReference>
<sequence length="72" mass="8160">MDVSLYSVPVAERPRRRYSNEYKRQVVEASFQANTSIAAVAQAHQINANLLHTWVTVRNCPVKSSFQVANKI</sequence>
<evidence type="ECO:0000313" key="1">
    <source>
        <dbReference type="EMBL" id="MBV4396343.1"/>
    </source>
</evidence>
<dbReference type="Proteomes" id="UP000722165">
    <property type="component" value="Unassembled WGS sequence"/>
</dbReference>
<name>A0ABS6NL33_9BURK</name>